<evidence type="ECO:0008006" key="3">
    <source>
        <dbReference type="Google" id="ProtNLM"/>
    </source>
</evidence>
<evidence type="ECO:0000313" key="2">
    <source>
        <dbReference type="Proteomes" id="UP000568751"/>
    </source>
</evidence>
<reference evidence="1 2" key="1">
    <citation type="submission" date="2020-05" db="EMBL/GenBank/DDBJ databases">
        <title>Horizontal transmission and recombination maintain forever young bacterial symbiont genomes.</title>
        <authorList>
            <person name="Russell S.L."/>
            <person name="Pepper-Tunick E."/>
            <person name="Svedberg J."/>
            <person name="Byrne A."/>
            <person name="Ruelas Castillo J."/>
            <person name="Vollmers C."/>
            <person name="Beinart R.A."/>
            <person name="Corbett-Detig R."/>
        </authorList>
    </citation>
    <scope>NUCLEOTIDE SEQUENCE [LARGE SCALE GENOMIC DNA]</scope>
    <source>
        <strain evidence="1">455</strain>
    </source>
</reference>
<accession>A0A853F6F2</accession>
<name>A0A853F6F2_9GAMM</name>
<dbReference type="AlphaFoldDB" id="A0A853F6F2"/>
<comment type="caution">
    <text evidence="1">The sequence shown here is derived from an EMBL/GenBank/DDBJ whole genome shotgun (WGS) entry which is preliminary data.</text>
</comment>
<dbReference type="Proteomes" id="UP000568751">
    <property type="component" value="Unassembled WGS sequence"/>
</dbReference>
<evidence type="ECO:0000313" key="1">
    <source>
        <dbReference type="EMBL" id="NYT28631.1"/>
    </source>
</evidence>
<sequence length="56" mass="6672">MSYSISNKEKIKGDAMRFPHYFPRQQQVLLHSDQGSTYRAYEYLALFKANNITQRE</sequence>
<protein>
    <recommendedName>
        <fullName evidence="3">Transposase</fullName>
    </recommendedName>
</protein>
<gene>
    <name evidence="1" type="ORF">H0A76_12700</name>
</gene>
<dbReference type="EMBL" id="JACCHT010000007">
    <property type="protein sequence ID" value="NYT28631.1"/>
    <property type="molecule type" value="Genomic_DNA"/>
</dbReference>
<proteinExistence type="predicted"/>
<organism evidence="1 2">
    <name type="scientific">Candidatus Thiodubiliella endoseptemdiera</name>
    <dbReference type="NCBI Taxonomy" id="2738886"/>
    <lineage>
        <taxon>Bacteria</taxon>
        <taxon>Pseudomonadati</taxon>
        <taxon>Pseudomonadota</taxon>
        <taxon>Gammaproteobacteria</taxon>
        <taxon>Candidatus Pseudothioglobaceae</taxon>
        <taxon>Candidatus Thiodubiliella</taxon>
    </lineage>
</organism>